<dbReference type="Proteomes" id="UP000004633">
    <property type="component" value="Unassembled WGS sequence"/>
</dbReference>
<dbReference type="STRING" id="749551.HMPREF9555_00744"/>
<keyword evidence="1" id="KW-0472">Membrane</keyword>
<reference evidence="2 3" key="1">
    <citation type="submission" date="2010-08" db="EMBL/GenBank/DDBJ databases">
        <authorList>
            <person name="Weinstock G."/>
            <person name="Sodergren E."/>
            <person name="Clifton S."/>
            <person name="Fulton L."/>
            <person name="Fulton B."/>
            <person name="Courtney L."/>
            <person name="Fronick C."/>
            <person name="Harrison M."/>
            <person name="Strong C."/>
            <person name="Farmer C."/>
            <person name="Delahaunty K."/>
            <person name="Markovic C."/>
            <person name="Hall O."/>
            <person name="Minx P."/>
            <person name="Tomlinson C."/>
            <person name="Mitreva M."/>
            <person name="Hou S."/>
            <person name="Chen J."/>
            <person name="Wollam A."/>
            <person name="Pepin K.H."/>
            <person name="Johnson M."/>
            <person name="Bhonagiri V."/>
            <person name="Zhang X."/>
            <person name="Suruliraj S."/>
            <person name="Warren W."/>
            <person name="Chinwalla A."/>
            <person name="Mardis E.R."/>
            <person name="Wilson R.K."/>
        </authorList>
    </citation>
    <scope>NUCLEOTIDE SEQUENCE [LARGE SCALE GENOMIC DNA]</scope>
    <source>
        <strain evidence="2 3">F0399</strain>
    </source>
</reference>
<gene>
    <name evidence="2" type="ORF">HMPREF9555_00744</name>
</gene>
<keyword evidence="1" id="KW-0812">Transmembrane</keyword>
<dbReference type="AlphaFoldDB" id="E7N191"/>
<evidence type="ECO:0000256" key="1">
    <source>
        <dbReference type="SAM" id="Phobius"/>
    </source>
</evidence>
<keyword evidence="3" id="KW-1185">Reference proteome</keyword>
<name>E7N191_9FIRM</name>
<organism evidence="2 3">
    <name type="scientific">Selenomonas artemidis F0399</name>
    <dbReference type="NCBI Taxonomy" id="749551"/>
    <lineage>
        <taxon>Bacteria</taxon>
        <taxon>Bacillati</taxon>
        <taxon>Bacillota</taxon>
        <taxon>Negativicutes</taxon>
        <taxon>Selenomonadales</taxon>
        <taxon>Selenomonadaceae</taxon>
        <taxon>Selenomonas</taxon>
    </lineage>
</organism>
<proteinExistence type="predicted"/>
<comment type="caution">
    <text evidence="2">The sequence shown here is derived from an EMBL/GenBank/DDBJ whole genome shotgun (WGS) entry which is preliminary data.</text>
</comment>
<keyword evidence="1" id="KW-1133">Transmembrane helix</keyword>
<accession>E7N191</accession>
<dbReference type="HOGENOM" id="CLU_2169331_0_0_9"/>
<evidence type="ECO:0000313" key="2">
    <source>
        <dbReference type="EMBL" id="EFW30056.1"/>
    </source>
</evidence>
<evidence type="ECO:0000313" key="3">
    <source>
        <dbReference type="Proteomes" id="UP000004633"/>
    </source>
</evidence>
<dbReference type="EMBL" id="AECV01000012">
    <property type="protein sequence ID" value="EFW30056.1"/>
    <property type="molecule type" value="Genomic_DNA"/>
</dbReference>
<feature type="transmembrane region" description="Helical" evidence="1">
    <location>
        <begin position="85"/>
        <end position="106"/>
    </location>
</feature>
<feature type="transmembrane region" description="Helical" evidence="1">
    <location>
        <begin position="32"/>
        <end position="51"/>
    </location>
</feature>
<protein>
    <submittedName>
        <fullName evidence="2">Uncharacterized protein</fullName>
    </submittedName>
</protein>
<sequence length="110" mass="12478">MTGIVCSILLLCIPIFLKIMFGEILFFQSDTGKMVGVIHIGAVLFIASYPAHRYNKYLNSETTSAMLEKNQIPAFNRIAIDRLSWIWIPGVLLMVVGIIMLIQHLWEVII</sequence>